<dbReference type="PROSITE" id="PS00061">
    <property type="entry name" value="ADH_SHORT"/>
    <property type="match status" value="1"/>
</dbReference>
<reference evidence="5" key="1">
    <citation type="journal article" date="2023" name="Microbiol Resour">
        <title>Genome Sequences of Rhodoplanes serenus and Two Thermotolerant Strains, Rhodoplanes tepidamans and 'Rhodoplanes cryptolactis,' Further Refine the Genus.</title>
        <authorList>
            <person name="Rayyan A.A."/>
            <person name="Kyndt J.A."/>
        </authorList>
    </citation>
    <scope>NUCLEOTIDE SEQUENCE</scope>
    <source>
        <strain evidence="5">DSM 9987</strain>
    </source>
</reference>
<dbReference type="InterPro" id="IPR002347">
    <property type="entry name" value="SDR_fam"/>
</dbReference>
<evidence type="ECO:0000259" key="4">
    <source>
        <dbReference type="SMART" id="SM00822"/>
    </source>
</evidence>
<accession>A0ABT5JIG1</accession>
<dbReference type="PRINTS" id="PR00081">
    <property type="entry name" value="GDHRDH"/>
</dbReference>
<dbReference type="InterPro" id="IPR020904">
    <property type="entry name" value="Sc_DH/Rdtase_CS"/>
</dbReference>
<comment type="similarity">
    <text evidence="1 3">Belongs to the short-chain dehydrogenases/reductases (SDR) family.</text>
</comment>
<evidence type="ECO:0000313" key="6">
    <source>
        <dbReference type="Proteomes" id="UP001165652"/>
    </source>
</evidence>
<dbReference type="SMART" id="SM00822">
    <property type="entry name" value="PKS_KR"/>
    <property type="match status" value="1"/>
</dbReference>
<proteinExistence type="inferred from homology"/>
<dbReference type="PANTHER" id="PTHR43115:SF4">
    <property type="entry name" value="DEHYDROGENASE_REDUCTASE SDR FAMILY MEMBER 11"/>
    <property type="match status" value="1"/>
</dbReference>
<dbReference type="RefSeq" id="WP_272779641.1">
    <property type="nucleotide sequence ID" value="NZ_JAQQLI010000052.1"/>
</dbReference>
<comment type="caution">
    <text evidence="5">The sequence shown here is derived from an EMBL/GenBank/DDBJ whole genome shotgun (WGS) entry which is preliminary data.</text>
</comment>
<dbReference type="InterPro" id="IPR036291">
    <property type="entry name" value="NAD(P)-bd_dom_sf"/>
</dbReference>
<sequence>MQRSIEGHVALVTGASSGIGAATAKALAAAGARVGLAARRRDKLAAIAQEIRAAGGEATAIGLDVSAKDSVKAGVDSLTRTFGPIDIVVNNAGLMPASDVAALKTDEWHEMVDVNLKGVLHVTAAVLPQMMARSTGHLVNVSSIAGRKVFKGLAVYCATKHAVAALSEGLRMELGAAHGIRVTCIQPGAVETELYERISDPGYRGQMESLKQEMEFLKAADIADAILFAVSAPPNVDMAELFVMPRTQAW</sequence>
<dbReference type="PANTHER" id="PTHR43115">
    <property type="entry name" value="DEHYDROGENASE/REDUCTASE SDR FAMILY MEMBER 11"/>
    <property type="match status" value="1"/>
</dbReference>
<keyword evidence="2" id="KW-0560">Oxidoreductase</keyword>
<organism evidence="5 6">
    <name type="scientific">Rhodoplanes tepidamans</name>
    <name type="common">Rhodoplanes cryptolactis</name>
    <dbReference type="NCBI Taxonomy" id="200616"/>
    <lineage>
        <taxon>Bacteria</taxon>
        <taxon>Pseudomonadati</taxon>
        <taxon>Pseudomonadota</taxon>
        <taxon>Alphaproteobacteria</taxon>
        <taxon>Hyphomicrobiales</taxon>
        <taxon>Nitrobacteraceae</taxon>
        <taxon>Rhodoplanes</taxon>
    </lineage>
</organism>
<evidence type="ECO:0000256" key="3">
    <source>
        <dbReference type="RuleBase" id="RU000363"/>
    </source>
</evidence>
<gene>
    <name evidence="5" type="ORF">PQJ73_24255</name>
</gene>
<evidence type="ECO:0000313" key="5">
    <source>
        <dbReference type="EMBL" id="MDC7788810.1"/>
    </source>
</evidence>
<name>A0ABT5JIG1_RHOTP</name>
<evidence type="ECO:0000256" key="2">
    <source>
        <dbReference type="ARBA" id="ARBA00023002"/>
    </source>
</evidence>
<dbReference type="Proteomes" id="UP001165652">
    <property type="component" value="Unassembled WGS sequence"/>
</dbReference>
<dbReference type="PRINTS" id="PR00080">
    <property type="entry name" value="SDRFAMILY"/>
</dbReference>
<dbReference type="SUPFAM" id="SSF51735">
    <property type="entry name" value="NAD(P)-binding Rossmann-fold domains"/>
    <property type="match status" value="1"/>
</dbReference>
<dbReference type="PIRSF" id="PIRSF000126">
    <property type="entry name" value="11-beta-HSD1"/>
    <property type="match status" value="1"/>
</dbReference>
<dbReference type="Pfam" id="PF00106">
    <property type="entry name" value="adh_short"/>
    <property type="match status" value="1"/>
</dbReference>
<dbReference type="EMBL" id="JAQQLI010000052">
    <property type="protein sequence ID" value="MDC7788810.1"/>
    <property type="molecule type" value="Genomic_DNA"/>
</dbReference>
<reference evidence="5" key="2">
    <citation type="submission" date="2023-02" db="EMBL/GenBank/DDBJ databases">
        <authorList>
            <person name="Rayyan A."/>
            <person name="Meyer T."/>
            <person name="Kyndt J.A."/>
        </authorList>
    </citation>
    <scope>NUCLEOTIDE SEQUENCE</scope>
    <source>
        <strain evidence="5">DSM 9987</strain>
    </source>
</reference>
<keyword evidence="6" id="KW-1185">Reference proteome</keyword>
<dbReference type="Gene3D" id="3.40.50.720">
    <property type="entry name" value="NAD(P)-binding Rossmann-like Domain"/>
    <property type="match status" value="1"/>
</dbReference>
<dbReference type="InterPro" id="IPR057326">
    <property type="entry name" value="KR_dom"/>
</dbReference>
<feature type="domain" description="Ketoreductase" evidence="4">
    <location>
        <begin position="8"/>
        <end position="191"/>
    </location>
</feature>
<evidence type="ECO:0000256" key="1">
    <source>
        <dbReference type="ARBA" id="ARBA00006484"/>
    </source>
</evidence>
<protein>
    <submittedName>
        <fullName evidence="5">SDR family oxidoreductase</fullName>
    </submittedName>
</protein>